<dbReference type="EC" id="2.3.1.30" evidence="4"/>
<keyword evidence="5" id="KW-1185">Reference proteome</keyword>
<evidence type="ECO:0000256" key="2">
    <source>
        <dbReference type="ARBA" id="ARBA00022679"/>
    </source>
</evidence>
<evidence type="ECO:0000313" key="4">
    <source>
        <dbReference type="EMBL" id="MBB4080720.1"/>
    </source>
</evidence>
<dbReference type="GO" id="GO:0009001">
    <property type="term" value="F:serine O-acetyltransferase activity"/>
    <property type="evidence" value="ECO:0007669"/>
    <property type="project" value="UniProtKB-EC"/>
</dbReference>
<evidence type="ECO:0000313" key="5">
    <source>
        <dbReference type="Proteomes" id="UP000576209"/>
    </source>
</evidence>
<dbReference type="NCBIfam" id="NF041874">
    <property type="entry name" value="EPS_EpsC"/>
    <property type="match status" value="1"/>
</dbReference>
<accession>A0A840E6P7</accession>
<dbReference type="CDD" id="cd03354">
    <property type="entry name" value="LbH_SAT"/>
    <property type="match status" value="1"/>
</dbReference>
<keyword evidence="2 4" id="KW-0808">Transferase</keyword>
<comment type="caution">
    <text evidence="4">The sequence shown here is derived from an EMBL/GenBank/DDBJ whole genome shotgun (WGS) entry which is preliminary data.</text>
</comment>
<dbReference type="SUPFAM" id="SSF51161">
    <property type="entry name" value="Trimeric LpxA-like enzymes"/>
    <property type="match status" value="1"/>
</dbReference>
<organism evidence="4 5">
    <name type="scientific">Neolewinella aquimaris</name>
    <dbReference type="NCBI Taxonomy" id="1835722"/>
    <lineage>
        <taxon>Bacteria</taxon>
        <taxon>Pseudomonadati</taxon>
        <taxon>Bacteroidota</taxon>
        <taxon>Saprospiria</taxon>
        <taxon>Saprospirales</taxon>
        <taxon>Lewinellaceae</taxon>
        <taxon>Neolewinella</taxon>
    </lineage>
</organism>
<gene>
    <name evidence="4" type="ORF">GGR28_003355</name>
</gene>
<evidence type="ECO:0000256" key="3">
    <source>
        <dbReference type="ARBA" id="ARBA00023315"/>
    </source>
</evidence>
<dbReference type="RefSeq" id="WP_183496946.1">
    <property type="nucleotide sequence ID" value="NZ_JACIFF010000009.1"/>
</dbReference>
<dbReference type="InterPro" id="IPR011004">
    <property type="entry name" value="Trimer_LpxA-like_sf"/>
</dbReference>
<dbReference type="PANTHER" id="PTHR42811">
    <property type="entry name" value="SERINE ACETYLTRANSFERASE"/>
    <property type="match status" value="1"/>
</dbReference>
<dbReference type="Gene3D" id="2.160.10.10">
    <property type="entry name" value="Hexapeptide repeat proteins"/>
    <property type="match status" value="1"/>
</dbReference>
<dbReference type="Proteomes" id="UP000576209">
    <property type="component" value="Unassembled WGS sequence"/>
</dbReference>
<dbReference type="EMBL" id="JACIFF010000009">
    <property type="protein sequence ID" value="MBB4080720.1"/>
    <property type="molecule type" value="Genomic_DNA"/>
</dbReference>
<dbReference type="InterPro" id="IPR042122">
    <property type="entry name" value="Ser_AcTrfase_N_sf"/>
</dbReference>
<keyword evidence="1" id="KW-0028">Amino-acid biosynthesis</keyword>
<evidence type="ECO:0000256" key="1">
    <source>
        <dbReference type="ARBA" id="ARBA00022605"/>
    </source>
</evidence>
<dbReference type="Gene3D" id="1.10.3130.10">
    <property type="entry name" value="serine acetyltransferase, domain 1"/>
    <property type="match status" value="1"/>
</dbReference>
<dbReference type="GO" id="GO:0008652">
    <property type="term" value="P:amino acid biosynthetic process"/>
    <property type="evidence" value="ECO:0007669"/>
    <property type="project" value="UniProtKB-KW"/>
</dbReference>
<dbReference type="AlphaFoldDB" id="A0A840E6P7"/>
<reference evidence="4 5" key="1">
    <citation type="submission" date="2020-08" db="EMBL/GenBank/DDBJ databases">
        <title>Genomic Encyclopedia of Type Strains, Phase IV (KMG-IV): sequencing the most valuable type-strain genomes for metagenomic binning, comparative biology and taxonomic classification.</title>
        <authorList>
            <person name="Goeker M."/>
        </authorList>
    </citation>
    <scope>NUCLEOTIDE SEQUENCE [LARGE SCALE GENOMIC DNA]</scope>
    <source>
        <strain evidence="4 5">DSM 105137</strain>
    </source>
</reference>
<protein>
    <submittedName>
        <fullName evidence="4">Serine O-acetyltransferase</fullName>
        <ecNumber evidence="4">2.3.1.30</ecNumber>
    </submittedName>
</protein>
<dbReference type="InterPro" id="IPR045304">
    <property type="entry name" value="LbH_SAT"/>
</dbReference>
<sequence>MDDQFIRRLFHEHHSVVRLPSPRLIEDWLGGLLQFLFPEMSTFRFGSEEAFRNHYRTNDLKLYTILDALSHDLGCPIDEIRARFEERLPSIHGSLLADADAILAGDPAAVSRTEVITTYPGFYALAVYRIAHEMLALGVGLVARMLSEIAHGKTGIEIHPGARIGNRFCIDHGTGIVIGETVEIGDGVKMYQGVTLGALSVKKEMARTKRHPTIENDVIIYAGATILGGDTVIGAGSIIGGNTWIVKSVPPNSRIYYDWRIPERQPE</sequence>
<dbReference type="InterPro" id="IPR053376">
    <property type="entry name" value="Serine_acetyltransferase"/>
</dbReference>
<name>A0A840E6P7_9BACT</name>
<keyword evidence="3 4" id="KW-0012">Acyltransferase</keyword>
<proteinExistence type="predicted"/>